<organism evidence="2 3">
    <name type="scientific">Panagrolaimus superbus</name>
    <dbReference type="NCBI Taxonomy" id="310955"/>
    <lineage>
        <taxon>Eukaryota</taxon>
        <taxon>Metazoa</taxon>
        <taxon>Ecdysozoa</taxon>
        <taxon>Nematoda</taxon>
        <taxon>Chromadorea</taxon>
        <taxon>Rhabditida</taxon>
        <taxon>Tylenchina</taxon>
        <taxon>Panagrolaimomorpha</taxon>
        <taxon>Panagrolaimoidea</taxon>
        <taxon>Panagrolaimidae</taxon>
        <taxon>Panagrolaimus</taxon>
    </lineage>
</organism>
<feature type="region of interest" description="Disordered" evidence="1">
    <location>
        <begin position="40"/>
        <end position="102"/>
    </location>
</feature>
<dbReference type="AlphaFoldDB" id="A0A914Z8W4"/>
<sequence>MKMKDLLIPYYAEAERARAREILRKLKDKQITDEWVPRVQTPTDFIDLNKPSDANEEEKSNKPSDNFEEVKNEQDNDSDVEIIEPKDIKQNDATTVTRKNDDDKKVTVTKKADNVFDISFSCLNDPIKNIVLNDSMEFANDIPIKTEKVDTVLSVENKKGTKRKSNCFEKDLENENVAKKDVSDSSIEIDLPEYTQENMEADEKNGSKDLNLMTNEEEVKAKKEATEKFAEFCKRKNKKEC</sequence>
<dbReference type="WBParaSite" id="PSU_v2.g6687.t1">
    <property type="protein sequence ID" value="PSU_v2.g6687.t1"/>
    <property type="gene ID" value="PSU_v2.g6687"/>
</dbReference>
<keyword evidence="2" id="KW-1185">Reference proteome</keyword>
<reference evidence="3" key="1">
    <citation type="submission" date="2022-11" db="UniProtKB">
        <authorList>
            <consortium name="WormBaseParasite"/>
        </authorList>
    </citation>
    <scope>IDENTIFICATION</scope>
</reference>
<protein>
    <submittedName>
        <fullName evidence="3">Uncharacterized protein</fullName>
    </submittedName>
</protein>
<accession>A0A914Z8W4</accession>
<proteinExistence type="predicted"/>
<evidence type="ECO:0000256" key="1">
    <source>
        <dbReference type="SAM" id="MobiDB-lite"/>
    </source>
</evidence>
<dbReference type="Proteomes" id="UP000887577">
    <property type="component" value="Unplaced"/>
</dbReference>
<evidence type="ECO:0000313" key="2">
    <source>
        <dbReference type="Proteomes" id="UP000887577"/>
    </source>
</evidence>
<name>A0A914Z8W4_9BILA</name>
<evidence type="ECO:0000313" key="3">
    <source>
        <dbReference type="WBParaSite" id="PSU_v2.g6687.t1"/>
    </source>
</evidence>